<keyword evidence="2" id="KW-1185">Reference proteome</keyword>
<dbReference type="Proteomes" id="UP000758603">
    <property type="component" value="Unassembled WGS sequence"/>
</dbReference>
<dbReference type="RefSeq" id="XP_045962602.1">
    <property type="nucleotide sequence ID" value="XM_046102291.1"/>
</dbReference>
<dbReference type="EMBL" id="JAGPXC010000002">
    <property type="protein sequence ID" value="KAH6658368.1"/>
    <property type="molecule type" value="Genomic_DNA"/>
</dbReference>
<name>A0A9P9A1I4_9PEZI</name>
<organism evidence="1 2">
    <name type="scientific">Truncatella angustata</name>
    <dbReference type="NCBI Taxonomy" id="152316"/>
    <lineage>
        <taxon>Eukaryota</taxon>
        <taxon>Fungi</taxon>
        <taxon>Dikarya</taxon>
        <taxon>Ascomycota</taxon>
        <taxon>Pezizomycotina</taxon>
        <taxon>Sordariomycetes</taxon>
        <taxon>Xylariomycetidae</taxon>
        <taxon>Amphisphaeriales</taxon>
        <taxon>Sporocadaceae</taxon>
        <taxon>Truncatella</taxon>
    </lineage>
</organism>
<dbReference type="GeneID" id="70131183"/>
<protein>
    <submittedName>
        <fullName evidence="1">Uncharacterized protein</fullName>
    </submittedName>
</protein>
<sequence>MICPSSPSNYIGQELICPNDLHILLAVYGRLWKHLRRTLAILLLRKAHPQPSAHSACSGSPSCGVLLSCNRSHGISRSSYHRK</sequence>
<evidence type="ECO:0000313" key="2">
    <source>
        <dbReference type="Proteomes" id="UP000758603"/>
    </source>
</evidence>
<reference evidence="1" key="1">
    <citation type="journal article" date="2021" name="Nat. Commun.">
        <title>Genetic determinants of endophytism in the Arabidopsis root mycobiome.</title>
        <authorList>
            <person name="Mesny F."/>
            <person name="Miyauchi S."/>
            <person name="Thiergart T."/>
            <person name="Pickel B."/>
            <person name="Atanasova L."/>
            <person name="Karlsson M."/>
            <person name="Huettel B."/>
            <person name="Barry K.W."/>
            <person name="Haridas S."/>
            <person name="Chen C."/>
            <person name="Bauer D."/>
            <person name="Andreopoulos W."/>
            <person name="Pangilinan J."/>
            <person name="LaButti K."/>
            <person name="Riley R."/>
            <person name="Lipzen A."/>
            <person name="Clum A."/>
            <person name="Drula E."/>
            <person name="Henrissat B."/>
            <person name="Kohler A."/>
            <person name="Grigoriev I.V."/>
            <person name="Martin F.M."/>
            <person name="Hacquard S."/>
        </authorList>
    </citation>
    <scope>NUCLEOTIDE SEQUENCE</scope>
    <source>
        <strain evidence="1">MPI-SDFR-AT-0073</strain>
    </source>
</reference>
<comment type="caution">
    <text evidence="1">The sequence shown here is derived from an EMBL/GenBank/DDBJ whole genome shotgun (WGS) entry which is preliminary data.</text>
</comment>
<gene>
    <name evidence="1" type="ORF">BKA67DRAFT_557869</name>
</gene>
<proteinExistence type="predicted"/>
<evidence type="ECO:0000313" key="1">
    <source>
        <dbReference type="EMBL" id="KAH6658368.1"/>
    </source>
</evidence>
<accession>A0A9P9A1I4</accession>
<dbReference type="AlphaFoldDB" id="A0A9P9A1I4"/>